<sequence>MAEVDTRTSEAQSEWSGLRDVYEMAETPTLVSKFAVVSQAGDDFTDALSQAAGALRDLAAALQEARQRVDTLRLEIPQLREGVATYRRSLEEQYEQEFAPDAEVWGPGQYEWNARLRTECLQVETLIQQAVEDCQKALSRIESPPFSVTSTFRTDEPWTSTTTPAEQHERFHAGLASAIFDRLADHGGAEAAALLRDHPNWADVLLDTPPSATQVREWWSDLDTATAQALIAGAPLLVGNLNGVRLDHRIAANRINMQHAIDAEQEEVEALRQRMNRMQGPGNVGARFDIEDQIAAINDRIDVWQGLLDDPTTYVDEYSARQRITGAQVVAFDIERQSVATYHGPIDPSTGEVPSWIENVAVSVPGTGASMVGWSSERAQAIHENDSDGRTAVFQWAGGEFPQSIPGATNASYSHDLAPKLASFVNGLQVPSESSVTVLGHSYGGATVGVAQAEGMKADRILYVAAAGLGDGNSGLTDFPHTADVPQYSLMARNDSVVGAIQPSFMDWVHGPSTLDTPGIVRLETGRIDASDHGSEWIESYNTTGNWSPPAFDSHSTVFTPGSTSFQSIMAVITGGEAELFVPDHFVEVPRQGAVSIPGYLAPDYSPRYTVIK</sequence>
<keyword evidence="1" id="KW-0175">Coiled coil</keyword>
<dbReference type="SUPFAM" id="SSF53474">
    <property type="entry name" value="alpha/beta-Hydrolases"/>
    <property type="match status" value="1"/>
</dbReference>
<dbReference type="GO" id="GO:0016787">
    <property type="term" value="F:hydrolase activity"/>
    <property type="evidence" value="ECO:0007669"/>
    <property type="project" value="UniProtKB-KW"/>
</dbReference>
<dbReference type="Pfam" id="PF06259">
    <property type="entry name" value="Abhydrolase_8"/>
    <property type="match status" value="1"/>
</dbReference>
<comment type="caution">
    <text evidence="3">The sequence shown here is derived from an EMBL/GenBank/DDBJ whole genome shotgun (WGS) entry which is preliminary data.</text>
</comment>
<dbReference type="EMBL" id="JAUHQA010000001">
    <property type="protein sequence ID" value="MDN4479647.1"/>
    <property type="molecule type" value="Genomic_DNA"/>
</dbReference>
<proteinExistence type="predicted"/>
<dbReference type="InterPro" id="IPR029058">
    <property type="entry name" value="AB_hydrolase_fold"/>
</dbReference>
<dbReference type="Proteomes" id="UP001172708">
    <property type="component" value="Unassembled WGS sequence"/>
</dbReference>
<dbReference type="InterPro" id="IPR010427">
    <property type="entry name" value="DUF1023"/>
</dbReference>
<reference evidence="3" key="1">
    <citation type="submission" date="2023-06" db="EMBL/GenBank/DDBJ databases">
        <title>Egi l300058.</title>
        <authorList>
            <person name="Gao L."/>
            <person name="Fang B.-Z."/>
            <person name="Li W.-J."/>
        </authorList>
    </citation>
    <scope>NUCLEOTIDE SEQUENCE</scope>
    <source>
        <strain evidence="3">EGI L300058</strain>
    </source>
</reference>
<evidence type="ECO:0000313" key="3">
    <source>
        <dbReference type="EMBL" id="MDN4479647.1"/>
    </source>
</evidence>
<keyword evidence="4" id="KW-1185">Reference proteome</keyword>
<feature type="domain" description="DUF1023" evidence="2">
    <location>
        <begin position="373"/>
        <end position="466"/>
    </location>
</feature>
<accession>A0ABT8GDY5</accession>
<protein>
    <submittedName>
        <fullName evidence="3">Alpha/beta hydrolase</fullName>
    </submittedName>
</protein>
<gene>
    <name evidence="3" type="ORF">QQX02_01740</name>
</gene>
<organism evidence="3 4">
    <name type="scientific">Demequina muriae</name>
    <dbReference type="NCBI Taxonomy" id="3051664"/>
    <lineage>
        <taxon>Bacteria</taxon>
        <taxon>Bacillati</taxon>
        <taxon>Actinomycetota</taxon>
        <taxon>Actinomycetes</taxon>
        <taxon>Micrococcales</taxon>
        <taxon>Demequinaceae</taxon>
        <taxon>Demequina</taxon>
    </lineage>
</organism>
<evidence type="ECO:0000256" key="1">
    <source>
        <dbReference type="SAM" id="Coils"/>
    </source>
</evidence>
<dbReference type="RefSeq" id="WP_301140822.1">
    <property type="nucleotide sequence ID" value="NZ_JAUHQA010000001.1"/>
</dbReference>
<evidence type="ECO:0000259" key="2">
    <source>
        <dbReference type="Pfam" id="PF06259"/>
    </source>
</evidence>
<keyword evidence="3" id="KW-0378">Hydrolase</keyword>
<evidence type="ECO:0000313" key="4">
    <source>
        <dbReference type="Proteomes" id="UP001172708"/>
    </source>
</evidence>
<name>A0ABT8GDY5_9MICO</name>
<feature type="coiled-coil region" evidence="1">
    <location>
        <begin position="48"/>
        <end position="82"/>
    </location>
</feature>